<keyword evidence="2" id="KW-0645">Protease</keyword>
<gene>
    <name evidence="6" type="ORF">CTOB1V02_LOCUS6889</name>
</gene>
<dbReference type="GO" id="GO:0006508">
    <property type="term" value="P:proteolysis"/>
    <property type="evidence" value="ECO:0007669"/>
    <property type="project" value="UniProtKB-KW"/>
</dbReference>
<feature type="region of interest" description="Disordered" evidence="5">
    <location>
        <begin position="187"/>
        <end position="209"/>
    </location>
</feature>
<dbReference type="PANTHER" id="PTHR12606">
    <property type="entry name" value="SENTRIN/SUMO-SPECIFIC PROTEASE"/>
    <property type="match status" value="1"/>
</dbReference>
<dbReference type="GO" id="GO:0016926">
    <property type="term" value="P:protein desumoylation"/>
    <property type="evidence" value="ECO:0007669"/>
    <property type="project" value="TreeGrafter"/>
</dbReference>
<feature type="compositionally biased region" description="Low complexity" evidence="5">
    <location>
        <begin position="120"/>
        <end position="130"/>
    </location>
</feature>
<evidence type="ECO:0000313" key="6">
    <source>
        <dbReference type="EMBL" id="CAD7229016.1"/>
    </source>
</evidence>
<evidence type="ECO:0000256" key="5">
    <source>
        <dbReference type="SAM" id="MobiDB-lite"/>
    </source>
</evidence>
<feature type="compositionally biased region" description="Polar residues" evidence="5">
    <location>
        <begin position="190"/>
        <end position="203"/>
    </location>
</feature>
<dbReference type="InterPro" id="IPR003653">
    <property type="entry name" value="Peptidase_C48_C"/>
</dbReference>
<feature type="region of interest" description="Disordered" evidence="5">
    <location>
        <begin position="38"/>
        <end position="64"/>
    </location>
</feature>
<proteinExistence type="inferred from homology"/>
<feature type="compositionally biased region" description="Basic and acidic residues" evidence="5">
    <location>
        <begin position="93"/>
        <end position="110"/>
    </location>
</feature>
<evidence type="ECO:0000256" key="1">
    <source>
        <dbReference type="ARBA" id="ARBA00005234"/>
    </source>
</evidence>
<dbReference type="GO" id="GO:0016929">
    <property type="term" value="F:deSUMOylase activity"/>
    <property type="evidence" value="ECO:0007669"/>
    <property type="project" value="TreeGrafter"/>
</dbReference>
<sequence length="490" mass="56439">MKLSKILEHDLNYSFFLSRRWVPRKVWMVVKPVVRRRKKKIEGAEGGASGNVEDKTLLESPPEEGDVSLLLQQEIAQTQDSDTSQKQIQVQDTRPRHTRDWEQCRSRSGAEDNNIYTFIPSRSPSRSPRSTLLDPRSTPLDPHGLVSAVRPRSDGRHFPAPAPNSVTQDALNTVIHANFHGGDGIMRAPNQETPATPGPSSTEGPEHQVSPVTTYTEIPPLVPPPGAAVLTAEILEYVEGKFREAEASPNHRFSMKFDVEIQGNDLLTLKVISENPEVMGYENQEVSDNVITFFLNMVSERNRLHRRRPKIHAFDVHFYDIVTRGDRVAKNNTMQLDRLITHPMIKDFTSQCEEFMSMDMLLIPIHNPVRRHWTLGLVNLERKPYEVTFTYYDSIRSNSDEDEQRLMTLAHIVKLELEYRMGVKINTDQWVIRVENNIPQQQNAVDCGVFVCQYADFIGRRSRKWNFSQENMNYFRKRMAYEILTQRLLT</sequence>
<dbReference type="AlphaFoldDB" id="A0A7R8WHG5"/>
<evidence type="ECO:0000256" key="2">
    <source>
        <dbReference type="ARBA" id="ARBA00022670"/>
    </source>
</evidence>
<evidence type="ECO:0000256" key="3">
    <source>
        <dbReference type="ARBA" id="ARBA00022801"/>
    </source>
</evidence>
<dbReference type="Pfam" id="PF02902">
    <property type="entry name" value="Peptidase_C48"/>
    <property type="match status" value="1"/>
</dbReference>
<dbReference type="PROSITE" id="PS50600">
    <property type="entry name" value="ULP_PROTEASE"/>
    <property type="match status" value="1"/>
</dbReference>
<reference evidence="6" key="1">
    <citation type="submission" date="2020-11" db="EMBL/GenBank/DDBJ databases">
        <authorList>
            <person name="Tran Van P."/>
        </authorList>
    </citation>
    <scope>NUCLEOTIDE SEQUENCE</scope>
</reference>
<dbReference type="SUPFAM" id="SSF54001">
    <property type="entry name" value="Cysteine proteinases"/>
    <property type="match status" value="1"/>
</dbReference>
<keyword evidence="4" id="KW-0788">Thiol protease</keyword>
<dbReference type="EMBL" id="OB661818">
    <property type="protein sequence ID" value="CAD7229016.1"/>
    <property type="molecule type" value="Genomic_DNA"/>
</dbReference>
<dbReference type="InterPro" id="IPR038765">
    <property type="entry name" value="Papain-like_cys_pep_sf"/>
</dbReference>
<comment type="similarity">
    <text evidence="1">Belongs to the peptidase C48 family.</text>
</comment>
<dbReference type="OrthoDB" id="1939479at2759"/>
<evidence type="ECO:0000256" key="4">
    <source>
        <dbReference type="ARBA" id="ARBA00022807"/>
    </source>
</evidence>
<dbReference type="PANTHER" id="PTHR12606:SF141">
    <property type="entry name" value="GH15225P-RELATED"/>
    <property type="match status" value="1"/>
</dbReference>
<name>A0A7R8WHG5_9CRUS</name>
<feature type="region of interest" description="Disordered" evidence="5">
    <location>
        <begin position="77"/>
        <end position="144"/>
    </location>
</feature>
<dbReference type="GO" id="GO:0005634">
    <property type="term" value="C:nucleus"/>
    <property type="evidence" value="ECO:0007669"/>
    <property type="project" value="TreeGrafter"/>
</dbReference>
<keyword evidence="3" id="KW-0378">Hydrolase</keyword>
<protein>
    <submittedName>
        <fullName evidence="6">Uncharacterized protein</fullName>
    </submittedName>
</protein>
<feature type="compositionally biased region" description="Polar residues" evidence="5">
    <location>
        <begin position="77"/>
        <end position="92"/>
    </location>
</feature>
<dbReference type="Gene3D" id="3.40.395.10">
    <property type="entry name" value="Adenoviral Proteinase, Chain A"/>
    <property type="match status" value="1"/>
</dbReference>
<organism evidence="6">
    <name type="scientific">Cyprideis torosa</name>
    <dbReference type="NCBI Taxonomy" id="163714"/>
    <lineage>
        <taxon>Eukaryota</taxon>
        <taxon>Metazoa</taxon>
        <taxon>Ecdysozoa</taxon>
        <taxon>Arthropoda</taxon>
        <taxon>Crustacea</taxon>
        <taxon>Oligostraca</taxon>
        <taxon>Ostracoda</taxon>
        <taxon>Podocopa</taxon>
        <taxon>Podocopida</taxon>
        <taxon>Cytherocopina</taxon>
        <taxon>Cytheroidea</taxon>
        <taxon>Cytherideidae</taxon>
        <taxon>Cyprideis</taxon>
    </lineage>
</organism>
<accession>A0A7R8WHG5</accession>